<protein>
    <recommendedName>
        <fullName evidence="2">CCHC-type domain-containing protein</fullName>
    </recommendedName>
</protein>
<organism evidence="3">
    <name type="scientific">Oryza glumipatula</name>
    <dbReference type="NCBI Taxonomy" id="40148"/>
    <lineage>
        <taxon>Eukaryota</taxon>
        <taxon>Viridiplantae</taxon>
        <taxon>Streptophyta</taxon>
        <taxon>Embryophyta</taxon>
        <taxon>Tracheophyta</taxon>
        <taxon>Spermatophyta</taxon>
        <taxon>Magnoliopsida</taxon>
        <taxon>Liliopsida</taxon>
        <taxon>Poales</taxon>
        <taxon>Poaceae</taxon>
        <taxon>BOP clade</taxon>
        <taxon>Oryzoideae</taxon>
        <taxon>Oryzeae</taxon>
        <taxon>Oryzinae</taxon>
        <taxon>Oryza</taxon>
    </lineage>
</organism>
<dbReference type="AlphaFoldDB" id="A0A0E0BIQ4"/>
<evidence type="ECO:0000313" key="3">
    <source>
        <dbReference type="EnsemblPlants" id="OGLUM11G11980.1"/>
    </source>
</evidence>
<dbReference type="InterPro" id="IPR001878">
    <property type="entry name" value="Znf_CCHC"/>
</dbReference>
<feature type="region of interest" description="Disordered" evidence="1">
    <location>
        <begin position="121"/>
        <end position="143"/>
    </location>
</feature>
<evidence type="ECO:0000259" key="2">
    <source>
        <dbReference type="SMART" id="SM00343"/>
    </source>
</evidence>
<evidence type="ECO:0000256" key="1">
    <source>
        <dbReference type="SAM" id="MobiDB-lite"/>
    </source>
</evidence>
<dbReference type="HOGENOM" id="CLU_1279396_0_0_1"/>
<dbReference type="GO" id="GO:0003676">
    <property type="term" value="F:nucleic acid binding"/>
    <property type="evidence" value="ECO:0007669"/>
    <property type="project" value="InterPro"/>
</dbReference>
<proteinExistence type="predicted"/>
<feature type="domain" description="CCHC-type" evidence="2">
    <location>
        <begin position="78"/>
        <end position="94"/>
    </location>
</feature>
<dbReference type="GO" id="GO:0008270">
    <property type="term" value="F:zinc ion binding"/>
    <property type="evidence" value="ECO:0007669"/>
    <property type="project" value="InterPro"/>
</dbReference>
<dbReference type="EnsemblPlants" id="OGLUM11G11980.1">
    <property type="protein sequence ID" value="OGLUM11G11980.1"/>
    <property type="gene ID" value="OGLUM11G11980"/>
</dbReference>
<keyword evidence="4" id="KW-1185">Reference proteome</keyword>
<reference evidence="3" key="2">
    <citation type="submission" date="2018-05" db="EMBL/GenBank/DDBJ databases">
        <title>OgluRS3 (Oryza glumaepatula Reference Sequence Version 3).</title>
        <authorList>
            <person name="Zhang J."/>
            <person name="Kudrna D."/>
            <person name="Lee S."/>
            <person name="Talag J."/>
            <person name="Welchert J."/>
            <person name="Wing R.A."/>
        </authorList>
    </citation>
    <scope>NUCLEOTIDE SEQUENCE [LARGE SCALE GENOMIC DNA]</scope>
</reference>
<dbReference type="SUPFAM" id="SSF57756">
    <property type="entry name" value="Retrovirus zinc finger-like domains"/>
    <property type="match status" value="1"/>
</dbReference>
<dbReference type="Gene3D" id="4.10.60.10">
    <property type="entry name" value="Zinc finger, CCHC-type"/>
    <property type="match status" value="1"/>
</dbReference>
<reference evidence="3" key="1">
    <citation type="submission" date="2015-04" db="UniProtKB">
        <authorList>
            <consortium name="EnsemblPlants"/>
        </authorList>
    </citation>
    <scope>IDENTIFICATION</scope>
</reference>
<name>A0A0E0BIQ4_9ORYZ</name>
<dbReference type="Gramene" id="OGLUM11G11980.1">
    <property type="protein sequence ID" value="OGLUM11G11980.1"/>
    <property type="gene ID" value="OGLUM11G11980"/>
</dbReference>
<dbReference type="Proteomes" id="UP000026961">
    <property type="component" value="Chromosome 11"/>
</dbReference>
<sequence>MVQKGKSYAQAVQHWDISIKSVFQRLKAPLQERRSVFQRLQGLENPSSDDAPTTRPVEPIKEGDPISARCLNSNPLSSCTRCLDKGHNASNCSGPLRCFSCLEPSHMDRYCSAPRPAAAHQSAGKFPKHGSRNNLQQQAAEAKIEDAWGQDHPMGQIEENPGQLTVLPNQVLEEHNLMDFVLPKRKTMLDHAPPVVKRAHSSWALLPSSPDDGLTH</sequence>
<feature type="domain" description="CCHC-type" evidence="2">
    <location>
        <begin position="97"/>
        <end position="113"/>
    </location>
</feature>
<dbReference type="SMART" id="SM00343">
    <property type="entry name" value="ZnF_C2HC"/>
    <property type="match status" value="2"/>
</dbReference>
<accession>A0A0E0BIQ4</accession>
<evidence type="ECO:0000313" key="4">
    <source>
        <dbReference type="Proteomes" id="UP000026961"/>
    </source>
</evidence>
<dbReference type="InterPro" id="IPR036875">
    <property type="entry name" value="Znf_CCHC_sf"/>
</dbReference>
<feature type="region of interest" description="Disordered" evidence="1">
    <location>
        <begin position="40"/>
        <end position="63"/>
    </location>
</feature>